<comment type="caution">
    <text evidence="1">The sequence shown here is derived from an EMBL/GenBank/DDBJ whole genome shotgun (WGS) entry which is preliminary data.</text>
</comment>
<accession>A0AAV4ZZ04</accession>
<evidence type="ECO:0000313" key="1">
    <source>
        <dbReference type="EMBL" id="GJJ05966.1"/>
    </source>
</evidence>
<proteinExistence type="predicted"/>
<dbReference type="AlphaFoldDB" id="A0AAV4ZZ04"/>
<protein>
    <submittedName>
        <fullName evidence="1">Uncharacterized protein</fullName>
    </submittedName>
</protein>
<gene>
    <name evidence="1" type="ORF">Clacol_000153</name>
</gene>
<name>A0AAV4ZZ04_9AGAM</name>
<reference evidence="1" key="1">
    <citation type="submission" date="2021-10" db="EMBL/GenBank/DDBJ databases">
        <title>De novo Genome Assembly of Clathrus columnatus (Basidiomycota, Fungi) Using Illumina and Nanopore Sequence Data.</title>
        <authorList>
            <person name="Ogiso-Tanaka E."/>
            <person name="Itagaki H."/>
            <person name="Hosoya T."/>
            <person name="Hosaka K."/>
        </authorList>
    </citation>
    <scope>NUCLEOTIDE SEQUENCE</scope>
    <source>
        <strain evidence="1">MO-923</strain>
    </source>
</reference>
<dbReference type="Proteomes" id="UP001050691">
    <property type="component" value="Unassembled WGS sequence"/>
</dbReference>
<organism evidence="1 2">
    <name type="scientific">Clathrus columnatus</name>
    <dbReference type="NCBI Taxonomy" id="1419009"/>
    <lineage>
        <taxon>Eukaryota</taxon>
        <taxon>Fungi</taxon>
        <taxon>Dikarya</taxon>
        <taxon>Basidiomycota</taxon>
        <taxon>Agaricomycotina</taxon>
        <taxon>Agaricomycetes</taxon>
        <taxon>Phallomycetidae</taxon>
        <taxon>Phallales</taxon>
        <taxon>Clathraceae</taxon>
        <taxon>Clathrus</taxon>
    </lineage>
</organism>
<evidence type="ECO:0000313" key="2">
    <source>
        <dbReference type="Proteomes" id="UP001050691"/>
    </source>
</evidence>
<keyword evidence="2" id="KW-1185">Reference proteome</keyword>
<sequence>MVKEILLRSHTLPLDLTIYNFVPLLHELQAPDANRVRTLRLGPRTYIPYPPSSYFTSLFPSLTMVFFEDRFETIDLSIQPLPLFQALEARIKNLGNLALPNHFPNLWWLHLRYELTLPLFSLLEALQNLPCLRVLHLFPQGSWWDLPDLPKGLTITFHHLEALITGSPILHLITTPRLSYLQCTQHPENFFMSNENYGHLCRFDFSKITHIQIGINCYELSVYVMGKFKEDTSDDDTTPFMVKNYHKWTAFNEITSSYPNEFYIQVDSSSVVSRSFTLFAAIVKKSSNLDEITLNYHYLNPSGMDYPSNR</sequence>
<dbReference type="EMBL" id="BPWL01000001">
    <property type="protein sequence ID" value="GJJ05966.1"/>
    <property type="molecule type" value="Genomic_DNA"/>
</dbReference>